<evidence type="ECO:0000313" key="3">
    <source>
        <dbReference type="Proteomes" id="UP000053201"/>
    </source>
</evidence>
<reference evidence="2 3" key="1">
    <citation type="submission" date="2009-08" db="EMBL/GenBank/DDBJ databases">
        <title>The Genome Sequence of Spizellomyces punctatus strain DAOM BR117.</title>
        <authorList>
            <consortium name="The Broad Institute Genome Sequencing Platform"/>
            <person name="Russ C."/>
            <person name="Cuomo C."/>
            <person name="Shea T."/>
            <person name="Young S.K."/>
            <person name="Zeng Q."/>
            <person name="Koehrsen M."/>
            <person name="Haas B."/>
            <person name="Borodovsky M."/>
            <person name="Guigo R."/>
            <person name="Alvarado L."/>
            <person name="Berlin A."/>
            <person name="Bochicchio J."/>
            <person name="Borenstein D."/>
            <person name="Chapman S."/>
            <person name="Chen Z."/>
            <person name="Engels R."/>
            <person name="Freedman E."/>
            <person name="Gellesch M."/>
            <person name="Goldberg J."/>
            <person name="Griggs A."/>
            <person name="Gujja S."/>
            <person name="Heiman D."/>
            <person name="Hepburn T."/>
            <person name="Howarth C."/>
            <person name="Jen D."/>
            <person name="Larson L."/>
            <person name="Lewis B."/>
            <person name="Mehta T."/>
            <person name="Park D."/>
            <person name="Pearson M."/>
            <person name="Roberts A."/>
            <person name="Saif S."/>
            <person name="Shenoy N."/>
            <person name="Sisk P."/>
            <person name="Stolte C."/>
            <person name="Sykes S."/>
            <person name="Thomson T."/>
            <person name="Walk T."/>
            <person name="White J."/>
            <person name="Yandava C."/>
            <person name="Burger G."/>
            <person name="Gray M.W."/>
            <person name="Holland P.W.H."/>
            <person name="King N."/>
            <person name="Lang F.B.F."/>
            <person name="Roger A.J."/>
            <person name="Ruiz-Trillo I."/>
            <person name="Lander E."/>
            <person name="Nusbaum C."/>
        </authorList>
    </citation>
    <scope>NUCLEOTIDE SEQUENCE [LARGE SCALE GENOMIC DNA]</scope>
    <source>
        <strain evidence="2 3">DAOM BR117</strain>
    </source>
</reference>
<dbReference type="VEuPathDB" id="FungiDB:SPPG_09385"/>
<dbReference type="GeneID" id="27692510"/>
<protein>
    <submittedName>
        <fullName evidence="2">Uncharacterized protein</fullName>
    </submittedName>
</protein>
<proteinExistence type="predicted"/>
<evidence type="ECO:0000256" key="1">
    <source>
        <dbReference type="SAM" id="MobiDB-lite"/>
    </source>
</evidence>
<name>A0A0L0HBI6_SPIPD</name>
<feature type="region of interest" description="Disordered" evidence="1">
    <location>
        <begin position="34"/>
        <end position="64"/>
    </location>
</feature>
<dbReference type="RefSeq" id="XP_016606108.1">
    <property type="nucleotide sequence ID" value="XM_016757545.1"/>
</dbReference>
<organism evidence="2 3">
    <name type="scientific">Spizellomyces punctatus (strain DAOM BR117)</name>
    <dbReference type="NCBI Taxonomy" id="645134"/>
    <lineage>
        <taxon>Eukaryota</taxon>
        <taxon>Fungi</taxon>
        <taxon>Fungi incertae sedis</taxon>
        <taxon>Chytridiomycota</taxon>
        <taxon>Chytridiomycota incertae sedis</taxon>
        <taxon>Chytridiomycetes</taxon>
        <taxon>Spizellomycetales</taxon>
        <taxon>Spizellomycetaceae</taxon>
        <taxon>Spizellomyces</taxon>
    </lineage>
</organism>
<dbReference type="EMBL" id="KQ257461">
    <property type="protein sequence ID" value="KNC98068.1"/>
    <property type="molecule type" value="Genomic_DNA"/>
</dbReference>
<feature type="compositionally biased region" description="Basic and acidic residues" evidence="1">
    <location>
        <begin position="34"/>
        <end position="48"/>
    </location>
</feature>
<gene>
    <name evidence="2" type="ORF">SPPG_09385</name>
</gene>
<accession>A0A0L0HBI6</accession>
<dbReference type="Proteomes" id="UP000053201">
    <property type="component" value="Unassembled WGS sequence"/>
</dbReference>
<dbReference type="AlphaFoldDB" id="A0A0L0HBI6"/>
<sequence length="122" mass="13508">MRLQDALRDALRDAGRVLRARAVTSTQRLSCEEISTRDRSMSEDETIRETTSLGTSTRVEHPSQTWHLEEKFRLEAASAESASMVSRYETCRAPLVTAQPSERRALCTIDALTGAVNAAVPT</sequence>
<keyword evidence="3" id="KW-1185">Reference proteome</keyword>
<evidence type="ECO:0000313" key="2">
    <source>
        <dbReference type="EMBL" id="KNC98068.1"/>
    </source>
</evidence>
<feature type="compositionally biased region" description="Polar residues" evidence="1">
    <location>
        <begin position="49"/>
        <end position="64"/>
    </location>
</feature>
<dbReference type="InParanoid" id="A0A0L0HBI6"/>